<keyword evidence="4" id="KW-0808">Transferase</keyword>
<evidence type="ECO:0000256" key="6">
    <source>
        <dbReference type="ARBA" id="ARBA00022989"/>
    </source>
</evidence>
<organism evidence="11 12">
    <name type="scientific">Candidatus Thiodictyon syntrophicum</name>
    <dbReference type="NCBI Taxonomy" id="1166950"/>
    <lineage>
        <taxon>Bacteria</taxon>
        <taxon>Pseudomonadati</taxon>
        <taxon>Pseudomonadota</taxon>
        <taxon>Gammaproteobacteria</taxon>
        <taxon>Chromatiales</taxon>
        <taxon>Chromatiaceae</taxon>
        <taxon>Thiodictyon</taxon>
    </lineage>
</organism>
<keyword evidence="6 8" id="KW-1133">Transmembrane helix</keyword>
<gene>
    <name evidence="11" type="ORF">THSYN_19465</name>
</gene>
<dbReference type="GO" id="GO:0004582">
    <property type="term" value="F:dolichyl-phosphate beta-D-mannosyltransferase activity"/>
    <property type="evidence" value="ECO:0007669"/>
    <property type="project" value="InterPro"/>
</dbReference>
<dbReference type="RefSeq" id="WP_100920612.1">
    <property type="nucleotide sequence ID" value="NZ_CP020370.1"/>
</dbReference>
<keyword evidence="12" id="KW-1185">Reference proteome</keyword>
<keyword evidence="5 8" id="KW-0812">Transmembrane</keyword>
<dbReference type="Proteomes" id="UP000232638">
    <property type="component" value="Chromosome"/>
</dbReference>
<dbReference type="AlphaFoldDB" id="A0A2K8UBE7"/>
<dbReference type="PANTHER" id="PTHR43398:SF1">
    <property type="entry name" value="DOLICHOL-PHOSPHATE MANNOSYLTRANSFERASE SUBUNIT 1"/>
    <property type="match status" value="1"/>
</dbReference>
<accession>A0A2K8UBE7</accession>
<dbReference type="InterPro" id="IPR007267">
    <property type="entry name" value="GtrA_DPMS_TM"/>
</dbReference>
<dbReference type="CDD" id="cd06442">
    <property type="entry name" value="DPM1_like"/>
    <property type="match status" value="1"/>
</dbReference>
<dbReference type="Gene3D" id="3.90.550.10">
    <property type="entry name" value="Spore Coat Polysaccharide Biosynthesis Protein SpsA, Chain A"/>
    <property type="match status" value="1"/>
</dbReference>
<evidence type="ECO:0000256" key="1">
    <source>
        <dbReference type="ARBA" id="ARBA00004141"/>
    </source>
</evidence>
<feature type="transmembrane region" description="Helical" evidence="8">
    <location>
        <begin position="241"/>
        <end position="263"/>
    </location>
</feature>
<dbReference type="OrthoDB" id="9811884at2"/>
<feature type="domain" description="GtrA/DPMS transmembrane" evidence="10">
    <location>
        <begin position="244"/>
        <end position="364"/>
    </location>
</feature>
<reference evidence="11 12" key="1">
    <citation type="submission" date="2017-03" db="EMBL/GenBank/DDBJ databases">
        <title>Complete genome sequence of Candidatus 'Thiodictyon syntrophicum' sp. nov. strain Cad16T, a photolithoautotroph purple sulfur bacterium isolated from an alpine meromictic lake.</title>
        <authorList>
            <person name="Luedin S.M."/>
            <person name="Pothier J.F."/>
            <person name="Danza F."/>
            <person name="Storelli N."/>
            <person name="Wittwer M."/>
            <person name="Tonolla M."/>
        </authorList>
    </citation>
    <scope>NUCLEOTIDE SEQUENCE [LARGE SCALE GENOMIC DNA]</scope>
    <source>
        <strain evidence="11 12">Cad16T</strain>
    </source>
</reference>
<dbReference type="PANTHER" id="PTHR43398">
    <property type="entry name" value="DOLICHOL-PHOSPHATE MANNOSYLTRANSFERASE SUBUNIT 1"/>
    <property type="match status" value="1"/>
</dbReference>
<dbReference type="InterPro" id="IPR039528">
    <property type="entry name" value="DPM1-like"/>
</dbReference>
<evidence type="ECO:0000256" key="8">
    <source>
        <dbReference type="SAM" id="Phobius"/>
    </source>
</evidence>
<name>A0A2K8UBE7_9GAMM</name>
<dbReference type="Pfam" id="PF00535">
    <property type="entry name" value="Glycos_transf_2"/>
    <property type="match status" value="1"/>
</dbReference>
<dbReference type="InterPro" id="IPR029044">
    <property type="entry name" value="Nucleotide-diphossugar_trans"/>
</dbReference>
<keyword evidence="3" id="KW-0328">Glycosyltransferase</keyword>
<evidence type="ECO:0000256" key="7">
    <source>
        <dbReference type="ARBA" id="ARBA00023136"/>
    </source>
</evidence>
<feature type="transmembrane region" description="Helical" evidence="8">
    <location>
        <begin position="342"/>
        <end position="364"/>
    </location>
</feature>
<comment type="similarity">
    <text evidence="2">Belongs to the glycosyltransferase 2 family.</text>
</comment>
<evidence type="ECO:0000259" key="9">
    <source>
        <dbReference type="Pfam" id="PF00535"/>
    </source>
</evidence>
<comment type="subcellular location">
    <subcellularLocation>
        <location evidence="1">Membrane</location>
        <topology evidence="1">Multi-pass membrane protein</topology>
    </subcellularLocation>
</comment>
<protein>
    <submittedName>
        <fullName evidence="11">Dolichol monophosphate mannose synthase</fullName>
    </submittedName>
</protein>
<feature type="transmembrane region" description="Helical" evidence="8">
    <location>
        <begin position="269"/>
        <end position="288"/>
    </location>
</feature>
<dbReference type="KEGG" id="tsy:THSYN_19465"/>
<dbReference type="GO" id="GO:0000271">
    <property type="term" value="P:polysaccharide biosynthetic process"/>
    <property type="evidence" value="ECO:0007669"/>
    <property type="project" value="InterPro"/>
</dbReference>
<evidence type="ECO:0000256" key="3">
    <source>
        <dbReference type="ARBA" id="ARBA00022676"/>
    </source>
</evidence>
<dbReference type="GO" id="GO:0009247">
    <property type="term" value="P:glycolipid biosynthetic process"/>
    <property type="evidence" value="ECO:0007669"/>
    <property type="project" value="TreeGrafter"/>
</dbReference>
<evidence type="ECO:0000256" key="5">
    <source>
        <dbReference type="ARBA" id="ARBA00022692"/>
    </source>
</evidence>
<dbReference type="SUPFAM" id="SSF53448">
    <property type="entry name" value="Nucleotide-diphospho-sugar transferases"/>
    <property type="match status" value="1"/>
</dbReference>
<evidence type="ECO:0000259" key="10">
    <source>
        <dbReference type="Pfam" id="PF04138"/>
    </source>
</evidence>
<keyword evidence="7 8" id="KW-0472">Membrane</keyword>
<dbReference type="InterPro" id="IPR001173">
    <property type="entry name" value="Glyco_trans_2-like"/>
</dbReference>
<proteinExistence type="inferred from homology"/>
<evidence type="ECO:0000256" key="4">
    <source>
        <dbReference type="ARBA" id="ARBA00022679"/>
    </source>
</evidence>
<evidence type="ECO:0000256" key="2">
    <source>
        <dbReference type="ARBA" id="ARBA00006739"/>
    </source>
</evidence>
<evidence type="ECO:0000313" key="12">
    <source>
        <dbReference type="Proteomes" id="UP000232638"/>
    </source>
</evidence>
<sequence length="370" mass="40471">MSPSPELSVIVPTFNERENVQELVKRLTAVLDGVAWEVIFVDDDSPDGTAALVREVARQDPRVRVLQRIGRRGLSTACVEGMLASSAPYLAVMDGDLQHDESILPAMLRGVKEGGFEIAIGSRYVVGGGLGQWAGDRQFASRFATRVSRLLLKAAVQDPMSGYFLLKRGVLEGAVHDLSGIGFKILLDLFASSPKPLRFIEVPYEFRTRQAGESKFDTAVLWDFLMMLLDKTLGRYVPIRFIPFALVGGAGVFVHLFVLWLVFDLGGARFAVGQTVAAVVAMTFNFFINNVVTYRDRQLRGWGLLRGWVSFTLACSLGAVANVGIATYAFETHLVGQTAWVLSAIAGIIVGAVWNYAVTSVYTWNKVKGA</sequence>
<dbReference type="Pfam" id="PF04138">
    <property type="entry name" value="GtrA_DPMS_TM"/>
    <property type="match status" value="1"/>
</dbReference>
<dbReference type="EMBL" id="CP020370">
    <property type="protein sequence ID" value="AUB82908.1"/>
    <property type="molecule type" value="Genomic_DNA"/>
</dbReference>
<evidence type="ECO:0000313" key="11">
    <source>
        <dbReference type="EMBL" id="AUB82908.1"/>
    </source>
</evidence>
<feature type="transmembrane region" description="Helical" evidence="8">
    <location>
        <begin position="308"/>
        <end position="330"/>
    </location>
</feature>
<feature type="domain" description="Glycosyltransferase 2-like" evidence="9">
    <location>
        <begin position="8"/>
        <end position="172"/>
    </location>
</feature>
<dbReference type="GO" id="GO:0016020">
    <property type="term" value="C:membrane"/>
    <property type="evidence" value="ECO:0007669"/>
    <property type="project" value="UniProtKB-SubCell"/>
</dbReference>